<accession>A0A562RL25</accession>
<dbReference type="RefSeq" id="WP_145647459.1">
    <property type="nucleotide sequence ID" value="NZ_VLLB01000001.1"/>
</dbReference>
<feature type="domain" description="Response regulatory" evidence="3">
    <location>
        <begin position="4"/>
        <end position="120"/>
    </location>
</feature>
<dbReference type="PANTHER" id="PTHR44591:SF3">
    <property type="entry name" value="RESPONSE REGULATORY DOMAIN-CONTAINING PROTEIN"/>
    <property type="match status" value="1"/>
</dbReference>
<evidence type="ECO:0000313" key="4">
    <source>
        <dbReference type="EMBL" id="TWI69721.1"/>
    </source>
</evidence>
<dbReference type="AlphaFoldDB" id="A0A562RL25"/>
<keyword evidence="1 2" id="KW-0597">Phosphoprotein</keyword>
<dbReference type="PROSITE" id="PS50110">
    <property type="entry name" value="RESPONSE_REGULATORY"/>
    <property type="match status" value="1"/>
</dbReference>
<feature type="modified residue" description="4-aspartylphosphate" evidence="2">
    <location>
        <position position="52"/>
    </location>
</feature>
<name>A0A562RL25_9BURK</name>
<dbReference type="PANTHER" id="PTHR44591">
    <property type="entry name" value="STRESS RESPONSE REGULATOR PROTEIN 1"/>
    <property type="match status" value="1"/>
</dbReference>
<dbReference type="OrthoDB" id="9800897at2"/>
<protein>
    <submittedName>
        <fullName evidence="4">Two-component system phosphate regulon response regulator PhoB</fullName>
    </submittedName>
</protein>
<organism evidence="4 5">
    <name type="scientific">Pseudoduganella lurida</name>
    <dbReference type="NCBI Taxonomy" id="1036180"/>
    <lineage>
        <taxon>Bacteria</taxon>
        <taxon>Pseudomonadati</taxon>
        <taxon>Pseudomonadota</taxon>
        <taxon>Betaproteobacteria</taxon>
        <taxon>Burkholderiales</taxon>
        <taxon>Oxalobacteraceae</taxon>
        <taxon>Telluria group</taxon>
        <taxon>Pseudoduganella</taxon>
    </lineage>
</organism>
<dbReference type="InterPro" id="IPR050595">
    <property type="entry name" value="Bact_response_regulator"/>
</dbReference>
<sequence length="121" mass="12884">MRPFILIVDDLEELRLLAMLTLAPLGRIDCVPDAASAVERMLAEVPAVLVLDVMLGPGENGLDLCRELKASPATAAIRIILLSACGQQSDIEAGLASGADRYVVKPFSPEHLYDTVAELLG</sequence>
<dbReference type="InterPro" id="IPR011006">
    <property type="entry name" value="CheY-like_superfamily"/>
</dbReference>
<comment type="caution">
    <text evidence="4">The sequence shown here is derived from an EMBL/GenBank/DDBJ whole genome shotgun (WGS) entry which is preliminary data.</text>
</comment>
<evidence type="ECO:0000256" key="2">
    <source>
        <dbReference type="PROSITE-ProRule" id="PRU00169"/>
    </source>
</evidence>
<evidence type="ECO:0000313" key="5">
    <source>
        <dbReference type="Proteomes" id="UP000318431"/>
    </source>
</evidence>
<dbReference type="CDD" id="cd17574">
    <property type="entry name" value="REC_OmpR"/>
    <property type="match status" value="1"/>
</dbReference>
<keyword evidence="5" id="KW-1185">Reference proteome</keyword>
<evidence type="ECO:0000259" key="3">
    <source>
        <dbReference type="PROSITE" id="PS50110"/>
    </source>
</evidence>
<dbReference type="SUPFAM" id="SSF52172">
    <property type="entry name" value="CheY-like"/>
    <property type="match status" value="1"/>
</dbReference>
<dbReference type="Proteomes" id="UP000318431">
    <property type="component" value="Unassembled WGS sequence"/>
</dbReference>
<reference evidence="4 5" key="1">
    <citation type="journal article" date="2015" name="Stand. Genomic Sci.">
        <title>Genomic Encyclopedia of Bacterial and Archaeal Type Strains, Phase III: the genomes of soil and plant-associated and newly described type strains.</title>
        <authorList>
            <person name="Whitman W.B."/>
            <person name="Woyke T."/>
            <person name="Klenk H.P."/>
            <person name="Zhou Y."/>
            <person name="Lilburn T.G."/>
            <person name="Beck B.J."/>
            <person name="De Vos P."/>
            <person name="Vandamme P."/>
            <person name="Eisen J.A."/>
            <person name="Garrity G."/>
            <person name="Hugenholtz P."/>
            <person name="Kyrpides N.C."/>
        </authorList>
    </citation>
    <scope>NUCLEOTIDE SEQUENCE [LARGE SCALE GENOMIC DNA]</scope>
    <source>
        <strain evidence="4 5">CGMCC 1.10822</strain>
    </source>
</reference>
<proteinExistence type="predicted"/>
<dbReference type="SMART" id="SM00448">
    <property type="entry name" value="REC"/>
    <property type="match status" value="1"/>
</dbReference>
<dbReference type="InterPro" id="IPR001789">
    <property type="entry name" value="Sig_transdc_resp-reg_receiver"/>
</dbReference>
<dbReference type="Gene3D" id="3.40.50.2300">
    <property type="match status" value="1"/>
</dbReference>
<dbReference type="EMBL" id="VLLB01000001">
    <property type="protein sequence ID" value="TWI69721.1"/>
    <property type="molecule type" value="Genomic_DNA"/>
</dbReference>
<dbReference type="GO" id="GO:0000160">
    <property type="term" value="P:phosphorelay signal transduction system"/>
    <property type="evidence" value="ECO:0007669"/>
    <property type="project" value="InterPro"/>
</dbReference>
<dbReference type="Pfam" id="PF00072">
    <property type="entry name" value="Response_reg"/>
    <property type="match status" value="1"/>
</dbReference>
<evidence type="ECO:0000256" key="1">
    <source>
        <dbReference type="ARBA" id="ARBA00022553"/>
    </source>
</evidence>
<gene>
    <name evidence="4" type="ORF">IP91_00794</name>
</gene>